<dbReference type="SUPFAM" id="SSF53850">
    <property type="entry name" value="Periplasmic binding protein-like II"/>
    <property type="match status" value="1"/>
</dbReference>
<evidence type="ECO:0000256" key="2">
    <source>
        <dbReference type="ARBA" id="ARBA00023015"/>
    </source>
</evidence>
<protein>
    <submittedName>
        <fullName evidence="6">LysR family transcriptional regulator</fullName>
    </submittedName>
</protein>
<dbReference type="InterPro" id="IPR036388">
    <property type="entry name" value="WH-like_DNA-bd_sf"/>
</dbReference>
<evidence type="ECO:0000256" key="1">
    <source>
        <dbReference type="ARBA" id="ARBA00009437"/>
    </source>
</evidence>
<dbReference type="Pfam" id="PF03466">
    <property type="entry name" value="LysR_substrate"/>
    <property type="match status" value="1"/>
</dbReference>
<dbReference type="Gene3D" id="1.10.10.10">
    <property type="entry name" value="Winged helix-like DNA-binding domain superfamily/Winged helix DNA-binding domain"/>
    <property type="match status" value="1"/>
</dbReference>
<reference evidence="7" key="1">
    <citation type="journal article" date="2019" name="Int. J. Syst. Evol. Microbiol.">
        <title>The Global Catalogue of Microorganisms (GCM) 10K type strain sequencing project: providing services to taxonomists for standard genome sequencing and annotation.</title>
        <authorList>
            <consortium name="The Broad Institute Genomics Platform"/>
            <consortium name="The Broad Institute Genome Sequencing Center for Infectious Disease"/>
            <person name="Wu L."/>
            <person name="Ma J."/>
        </authorList>
    </citation>
    <scope>NUCLEOTIDE SEQUENCE [LARGE SCALE GENOMIC DNA]</scope>
    <source>
        <strain evidence="7">JCM 18303</strain>
    </source>
</reference>
<evidence type="ECO:0000313" key="6">
    <source>
        <dbReference type="EMBL" id="GAA5167176.1"/>
    </source>
</evidence>
<dbReference type="SUPFAM" id="SSF46785">
    <property type="entry name" value="Winged helix' DNA-binding domain"/>
    <property type="match status" value="1"/>
</dbReference>
<dbReference type="RefSeq" id="WP_185059811.1">
    <property type="nucleotide sequence ID" value="NZ_BAABJP010000037.1"/>
</dbReference>
<comment type="caution">
    <text evidence="6">The sequence shown here is derived from an EMBL/GenBank/DDBJ whole genome shotgun (WGS) entry which is preliminary data.</text>
</comment>
<dbReference type="PANTHER" id="PTHR30346:SF0">
    <property type="entry name" value="HCA OPERON TRANSCRIPTIONAL ACTIVATOR HCAR"/>
    <property type="match status" value="1"/>
</dbReference>
<dbReference type="PRINTS" id="PR00039">
    <property type="entry name" value="HTHLYSR"/>
</dbReference>
<evidence type="ECO:0000256" key="4">
    <source>
        <dbReference type="ARBA" id="ARBA00023163"/>
    </source>
</evidence>
<gene>
    <name evidence="6" type="ORF">GCM10023321_59470</name>
</gene>
<dbReference type="InterPro" id="IPR036390">
    <property type="entry name" value="WH_DNA-bd_sf"/>
</dbReference>
<proteinExistence type="inferred from homology"/>
<keyword evidence="2" id="KW-0805">Transcription regulation</keyword>
<organism evidence="6 7">
    <name type="scientific">Pseudonocardia eucalypti</name>
    <dbReference type="NCBI Taxonomy" id="648755"/>
    <lineage>
        <taxon>Bacteria</taxon>
        <taxon>Bacillati</taxon>
        <taxon>Actinomycetota</taxon>
        <taxon>Actinomycetes</taxon>
        <taxon>Pseudonocardiales</taxon>
        <taxon>Pseudonocardiaceae</taxon>
        <taxon>Pseudonocardia</taxon>
    </lineage>
</organism>
<keyword evidence="4" id="KW-0804">Transcription</keyword>
<dbReference type="PROSITE" id="PS50931">
    <property type="entry name" value="HTH_LYSR"/>
    <property type="match status" value="1"/>
</dbReference>
<keyword evidence="7" id="KW-1185">Reference proteome</keyword>
<comment type="similarity">
    <text evidence="1">Belongs to the LysR transcriptional regulatory family.</text>
</comment>
<dbReference type="EMBL" id="BAABJP010000037">
    <property type="protein sequence ID" value="GAA5167176.1"/>
    <property type="molecule type" value="Genomic_DNA"/>
</dbReference>
<name>A0ABP9QTP7_9PSEU</name>
<dbReference type="PANTHER" id="PTHR30346">
    <property type="entry name" value="TRANSCRIPTIONAL DUAL REGULATOR HCAR-RELATED"/>
    <property type="match status" value="1"/>
</dbReference>
<keyword evidence="3" id="KW-0238">DNA-binding</keyword>
<dbReference type="Proteomes" id="UP001428817">
    <property type="component" value="Unassembled WGS sequence"/>
</dbReference>
<evidence type="ECO:0000313" key="7">
    <source>
        <dbReference type="Proteomes" id="UP001428817"/>
    </source>
</evidence>
<dbReference type="InterPro" id="IPR000847">
    <property type="entry name" value="LysR_HTH_N"/>
</dbReference>
<feature type="domain" description="HTH lysR-type" evidence="5">
    <location>
        <begin position="4"/>
        <end position="62"/>
    </location>
</feature>
<evidence type="ECO:0000256" key="3">
    <source>
        <dbReference type="ARBA" id="ARBA00023125"/>
    </source>
</evidence>
<accession>A0ABP9QTP7</accession>
<dbReference type="Pfam" id="PF00126">
    <property type="entry name" value="HTH_1"/>
    <property type="match status" value="1"/>
</dbReference>
<sequence length="299" mass="32280">MANFTLIQLRYFVAAAELGSMTAAARRLVISQSAISTAVGQLERELGVQLLIRHHAKGLTLTPSGEHFLASARGLLQHAEEVSDGAHGLGRALAGELVVGSFTTLAPFHVPRLLADFSEHHPRVRVAVVEGQTAQLCAALHRGEIELALLYDLDLDPEIEREPLALAPAYALVAPDHRLAAQGEIHLAELAEDPMVLLDIPQSTEYFRSLAMSAGFEPRVKHRTGSYEAARSLVAGGHGWSLLNQRPVHDTTYNGGRVVALRLRDGFAPLEIVLASRRGVRPTARALAFAGRARAVFKA</sequence>
<evidence type="ECO:0000259" key="5">
    <source>
        <dbReference type="PROSITE" id="PS50931"/>
    </source>
</evidence>
<dbReference type="Gene3D" id="3.40.190.10">
    <property type="entry name" value="Periplasmic binding protein-like II"/>
    <property type="match status" value="2"/>
</dbReference>
<dbReference type="InterPro" id="IPR005119">
    <property type="entry name" value="LysR_subst-bd"/>
</dbReference>